<keyword evidence="2" id="KW-1185">Reference proteome</keyword>
<evidence type="ECO:0000313" key="1">
    <source>
        <dbReference type="EMBL" id="SMD41529.1"/>
    </source>
</evidence>
<dbReference type="STRING" id="758820.SAMN00777080_0053"/>
<accession>A0A1W2GY34</accession>
<name>A0A1W2GY34_9BACT</name>
<protein>
    <submittedName>
        <fullName evidence="1">Uncharacterized conserved protein, DUF433 family</fullName>
    </submittedName>
</protein>
<organism evidence="1 2">
    <name type="scientific">Aquiflexum balticum DSM 16537</name>
    <dbReference type="NCBI Taxonomy" id="758820"/>
    <lineage>
        <taxon>Bacteria</taxon>
        <taxon>Pseudomonadati</taxon>
        <taxon>Bacteroidota</taxon>
        <taxon>Cytophagia</taxon>
        <taxon>Cytophagales</taxon>
        <taxon>Cyclobacteriaceae</taxon>
        <taxon>Aquiflexum</taxon>
    </lineage>
</organism>
<dbReference type="Pfam" id="PF04255">
    <property type="entry name" value="DUF433"/>
    <property type="match status" value="1"/>
</dbReference>
<dbReference type="InterPro" id="IPR007367">
    <property type="entry name" value="DUF433"/>
</dbReference>
<dbReference type="PANTHER" id="PTHR34849:SF3">
    <property type="entry name" value="SSR2962 PROTEIN"/>
    <property type="match status" value="1"/>
</dbReference>
<dbReference type="Proteomes" id="UP000192333">
    <property type="component" value="Chromosome I"/>
</dbReference>
<dbReference type="Gene3D" id="1.10.10.10">
    <property type="entry name" value="Winged helix-like DNA-binding domain superfamily/Winged helix DNA-binding domain"/>
    <property type="match status" value="1"/>
</dbReference>
<dbReference type="InterPro" id="IPR009057">
    <property type="entry name" value="Homeodomain-like_sf"/>
</dbReference>
<sequence>MKNVKDYITIDPEILGGQPVFYGTRVTIESLFDHLENGVTLDEFLGDFPSVSKENAIAVIEIAAKIMSSKDIQKLYETAA</sequence>
<proteinExistence type="predicted"/>
<dbReference type="InterPro" id="IPR036388">
    <property type="entry name" value="WH-like_DNA-bd_sf"/>
</dbReference>
<dbReference type="RefSeq" id="WP_084118405.1">
    <property type="nucleotide sequence ID" value="NZ_LT838813.1"/>
</dbReference>
<dbReference type="OrthoDB" id="9809529at2"/>
<reference evidence="2" key="1">
    <citation type="submission" date="2017-04" db="EMBL/GenBank/DDBJ databases">
        <authorList>
            <person name="Varghese N."/>
            <person name="Submissions S."/>
        </authorList>
    </citation>
    <scope>NUCLEOTIDE SEQUENCE [LARGE SCALE GENOMIC DNA]</scope>
    <source>
        <strain evidence="2">DSM 16537</strain>
    </source>
</reference>
<evidence type="ECO:0000313" key="2">
    <source>
        <dbReference type="Proteomes" id="UP000192333"/>
    </source>
</evidence>
<dbReference type="PANTHER" id="PTHR34849">
    <property type="entry name" value="SSL5025 PROTEIN"/>
    <property type="match status" value="1"/>
</dbReference>
<dbReference type="SUPFAM" id="SSF46689">
    <property type="entry name" value="Homeodomain-like"/>
    <property type="match status" value="1"/>
</dbReference>
<dbReference type="EMBL" id="LT838813">
    <property type="protein sequence ID" value="SMD41529.1"/>
    <property type="molecule type" value="Genomic_DNA"/>
</dbReference>
<gene>
    <name evidence="1" type="ORF">SAMN00777080_0053</name>
</gene>
<dbReference type="AlphaFoldDB" id="A0A1W2GY34"/>